<dbReference type="Proteomes" id="UP000886188">
    <property type="component" value="Unassembled WGS sequence"/>
</dbReference>
<dbReference type="RefSeq" id="WP_304180098.1">
    <property type="nucleotide sequence ID" value="NZ_DRGM01000049.1"/>
</dbReference>
<dbReference type="InterPro" id="IPR012902">
    <property type="entry name" value="N_methyl_site"/>
</dbReference>
<accession>A0A7V1CXB8</accession>
<evidence type="ECO:0000313" key="1">
    <source>
        <dbReference type="EMBL" id="HEA15705.1"/>
    </source>
</evidence>
<dbReference type="EMBL" id="DRGM01000049">
    <property type="protein sequence ID" value="HEA15705.1"/>
    <property type="molecule type" value="Genomic_DNA"/>
</dbReference>
<proteinExistence type="predicted"/>
<protein>
    <submittedName>
        <fullName evidence="1">Prepilin-type N-terminal cleavage/methylation domain-containing protein</fullName>
    </submittedName>
</protein>
<dbReference type="AlphaFoldDB" id="A0A7V1CXB8"/>
<reference evidence="1" key="1">
    <citation type="journal article" date="2020" name="mSystems">
        <title>Genome- and Community-Level Interaction Insights into Carbon Utilization and Element Cycling Functions of Hydrothermarchaeota in Hydrothermal Sediment.</title>
        <authorList>
            <person name="Zhou Z."/>
            <person name="Liu Y."/>
            <person name="Xu W."/>
            <person name="Pan J."/>
            <person name="Luo Z.H."/>
            <person name="Li M."/>
        </authorList>
    </citation>
    <scope>NUCLEOTIDE SEQUENCE [LARGE SCALE GENOMIC DNA]</scope>
    <source>
        <strain evidence="1">HyVt-346</strain>
    </source>
</reference>
<name>A0A7V1CXB8_9GAMM</name>
<dbReference type="NCBIfam" id="TIGR02532">
    <property type="entry name" value="IV_pilin_GFxxxE"/>
    <property type="match status" value="1"/>
</dbReference>
<gene>
    <name evidence="1" type="ORF">ENH88_04500</name>
</gene>
<organism evidence="1">
    <name type="scientific">Pseudoalteromonas prydzensis</name>
    <dbReference type="NCBI Taxonomy" id="182141"/>
    <lineage>
        <taxon>Bacteria</taxon>
        <taxon>Pseudomonadati</taxon>
        <taxon>Pseudomonadota</taxon>
        <taxon>Gammaproteobacteria</taxon>
        <taxon>Alteromonadales</taxon>
        <taxon>Pseudoalteromonadaceae</taxon>
        <taxon>Pseudoalteromonas</taxon>
    </lineage>
</organism>
<dbReference type="PROSITE" id="PS00409">
    <property type="entry name" value="PROKAR_NTER_METHYL"/>
    <property type="match status" value="1"/>
</dbReference>
<sequence>MIKQSGFSLLEVMLSVVIAGIALLGLAAAQLKSLQYATNSFNYTVSLVQGQNTLERIWPRLCELQTTNPALFTEANFRAFLGPQLDDYQLSLPATYGHDMQITVSWADERIKQQDPAQLENQITLNASYPELPVGCI</sequence>
<comment type="caution">
    <text evidence="1">The sequence shown here is derived from an EMBL/GenBank/DDBJ whole genome shotgun (WGS) entry which is preliminary data.</text>
</comment>
<dbReference type="Pfam" id="PF07963">
    <property type="entry name" value="N_methyl"/>
    <property type="match status" value="1"/>
</dbReference>